<dbReference type="InterPro" id="IPR021139">
    <property type="entry name" value="NYN"/>
</dbReference>
<keyword evidence="3" id="KW-1185">Reference proteome</keyword>
<evidence type="ECO:0000313" key="2">
    <source>
        <dbReference type="EMBL" id="KAL1208866.1"/>
    </source>
</evidence>
<name>A0ABD1ARW5_CARAN</name>
<reference evidence="2 3" key="1">
    <citation type="submission" date="2024-04" db="EMBL/GenBank/DDBJ databases">
        <title>Genome assembly C_amara_ONT_v2.</title>
        <authorList>
            <person name="Yant L."/>
            <person name="Moore C."/>
            <person name="Slenker M."/>
        </authorList>
    </citation>
    <scope>NUCLEOTIDE SEQUENCE [LARGE SCALE GENOMIC DNA]</scope>
    <source>
        <tissue evidence="2">Leaf</tissue>
    </source>
</reference>
<dbReference type="CDD" id="cd10910">
    <property type="entry name" value="PIN_limkain_b1_N_like"/>
    <property type="match status" value="1"/>
</dbReference>
<evidence type="ECO:0000313" key="3">
    <source>
        <dbReference type="Proteomes" id="UP001558713"/>
    </source>
</evidence>
<organism evidence="2 3">
    <name type="scientific">Cardamine amara subsp. amara</name>
    <dbReference type="NCBI Taxonomy" id="228776"/>
    <lineage>
        <taxon>Eukaryota</taxon>
        <taxon>Viridiplantae</taxon>
        <taxon>Streptophyta</taxon>
        <taxon>Embryophyta</taxon>
        <taxon>Tracheophyta</taxon>
        <taxon>Spermatophyta</taxon>
        <taxon>Magnoliopsida</taxon>
        <taxon>eudicotyledons</taxon>
        <taxon>Gunneridae</taxon>
        <taxon>Pentapetalae</taxon>
        <taxon>rosids</taxon>
        <taxon>malvids</taxon>
        <taxon>Brassicales</taxon>
        <taxon>Brassicaceae</taxon>
        <taxon>Cardamineae</taxon>
        <taxon>Cardamine</taxon>
    </lineage>
</organism>
<dbReference type="Proteomes" id="UP001558713">
    <property type="component" value="Unassembled WGS sequence"/>
</dbReference>
<feature type="domain" description="NYN" evidence="1">
    <location>
        <begin position="17"/>
        <end position="123"/>
    </location>
</feature>
<dbReference type="EMBL" id="JBANAX010000436">
    <property type="protein sequence ID" value="KAL1208866.1"/>
    <property type="molecule type" value="Genomic_DNA"/>
</dbReference>
<gene>
    <name evidence="2" type="ORF">V5N11_010543</name>
</gene>
<evidence type="ECO:0000259" key="1">
    <source>
        <dbReference type="Pfam" id="PF01936"/>
    </source>
</evidence>
<dbReference type="AlphaFoldDB" id="A0ABD1ARW5"/>
<dbReference type="InterPro" id="IPR024768">
    <property type="entry name" value="Marf1"/>
</dbReference>
<accession>A0ABD1ARW5</accession>
<comment type="caution">
    <text evidence="2">The sequence shown here is derived from an EMBL/GenBank/DDBJ whole genome shotgun (WGS) entry which is preliminary data.</text>
</comment>
<dbReference type="PANTHER" id="PTHR14379">
    <property type="entry name" value="LIMKAIN B LKAP"/>
    <property type="match status" value="1"/>
</dbReference>
<sequence length="247" mass="27706">MVYNTATQEEENEEETTLVWWNISSCPIPPGYDPRQVAPRIVSALKNFGVSGPVTITAIGRLTDNPNAPDKNVLRELSSTGIALIHAEELQTDLYDWIEKNPPPANIMLISGPKELESLARKLYSLLNDGYPILVAYPERRPAPDWLWESFMCGVHKEWLWTSFLSDDNADNKQLTTRLVHQDNCSEKGESPWSCSPCDFAGQSFEDFTTHLKSEEHTHSAVDSVVGAPKHNPKMVDIAKFHQSKAS</sequence>
<protein>
    <recommendedName>
        <fullName evidence="1">NYN domain-containing protein</fullName>
    </recommendedName>
</protein>
<proteinExistence type="predicted"/>
<dbReference type="PANTHER" id="PTHR14379:SF63">
    <property type="entry name" value="ENDONUCLEASE OR GLYCOSYL HYDROLASE"/>
    <property type="match status" value="1"/>
</dbReference>
<dbReference type="Pfam" id="PF01936">
    <property type="entry name" value="NYN"/>
    <property type="match status" value="1"/>
</dbReference>